<dbReference type="EMBL" id="CM008967">
    <property type="protein sequence ID" value="PNW82971.1"/>
    <property type="molecule type" value="Genomic_DNA"/>
</dbReference>
<dbReference type="InterPro" id="IPR009651">
    <property type="entry name" value="Met_g_lyase_put"/>
</dbReference>
<organism evidence="1 2">
    <name type="scientific">Chlamydomonas reinhardtii</name>
    <name type="common">Chlamydomonas smithii</name>
    <dbReference type="NCBI Taxonomy" id="3055"/>
    <lineage>
        <taxon>Eukaryota</taxon>
        <taxon>Viridiplantae</taxon>
        <taxon>Chlorophyta</taxon>
        <taxon>core chlorophytes</taxon>
        <taxon>Chlorophyceae</taxon>
        <taxon>CS clade</taxon>
        <taxon>Chlamydomonadales</taxon>
        <taxon>Chlamydomonadaceae</taxon>
        <taxon>Chlamydomonas</taxon>
    </lineage>
</organism>
<dbReference type="GeneID" id="5716957"/>
<sequence length="75" mass="7866">MGAVAALMRVQFVSGTHAIASALYSVLRPGDEWRGTASGASRHYSPPFILGLAARPRGRGPVWVATSASWARSVA</sequence>
<dbReference type="InterPro" id="IPR015421">
    <property type="entry name" value="PyrdxlP-dep_Trfase_major"/>
</dbReference>
<dbReference type="Gene3D" id="3.40.640.10">
    <property type="entry name" value="Type I PLP-dependent aspartate aminotransferase-like (Major domain)"/>
    <property type="match status" value="1"/>
</dbReference>
<proteinExistence type="predicted"/>
<evidence type="ECO:0000313" key="2">
    <source>
        <dbReference type="Proteomes" id="UP000006906"/>
    </source>
</evidence>
<evidence type="ECO:0000313" key="1">
    <source>
        <dbReference type="EMBL" id="PNW82971.1"/>
    </source>
</evidence>
<dbReference type="InParanoid" id="A0A2K3DQZ7"/>
<reference evidence="1 2" key="1">
    <citation type="journal article" date="2007" name="Science">
        <title>The Chlamydomonas genome reveals the evolution of key animal and plant functions.</title>
        <authorList>
            <person name="Merchant S.S."/>
            <person name="Prochnik S.E."/>
            <person name="Vallon O."/>
            <person name="Harris E.H."/>
            <person name="Karpowicz S.J."/>
            <person name="Witman G.B."/>
            <person name="Terry A."/>
            <person name="Salamov A."/>
            <person name="Fritz-Laylin L.K."/>
            <person name="Marechal-Drouard L."/>
            <person name="Marshall W.F."/>
            <person name="Qu L.H."/>
            <person name="Nelson D.R."/>
            <person name="Sanderfoot A.A."/>
            <person name="Spalding M.H."/>
            <person name="Kapitonov V.V."/>
            <person name="Ren Q."/>
            <person name="Ferris P."/>
            <person name="Lindquist E."/>
            <person name="Shapiro H."/>
            <person name="Lucas S.M."/>
            <person name="Grimwood J."/>
            <person name="Schmutz J."/>
            <person name="Cardol P."/>
            <person name="Cerutti H."/>
            <person name="Chanfreau G."/>
            <person name="Chen C.L."/>
            <person name="Cognat V."/>
            <person name="Croft M.T."/>
            <person name="Dent R."/>
            <person name="Dutcher S."/>
            <person name="Fernandez E."/>
            <person name="Fukuzawa H."/>
            <person name="Gonzalez-Ballester D."/>
            <person name="Gonzalez-Halphen D."/>
            <person name="Hallmann A."/>
            <person name="Hanikenne M."/>
            <person name="Hippler M."/>
            <person name="Inwood W."/>
            <person name="Jabbari K."/>
            <person name="Kalanon M."/>
            <person name="Kuras R."/>
            <person name="Lefebvre P.A."/>
            <person name="Lemaire S.D."/>
            <person name="Lobanov A.V."/>
            <person name="Lohr M."/>
            <person name="Manuell A."/>
            <person name="Meier I."/>
            <person name="Mets L."/>
            <person name="Mittag M."/>
            <person name="Mittelmeier T."/>
            <person name="Moroney J.V."/>
            <person name="Moseley J."/>
            <person name="Napoli C."/>
            <person name="Nedelcu A.M."/>
            <person name="Niyogi K."/>
            <person name="Novoselov S.V."/>
            <person name="Paulsen I.T."/>
            <person name="Pazour G."/>
            <person name="Purton S."/>
            <person name="Ral J.P."/>
            <person name="Riano-Pachon D.M."/>
            <person name="Riekhof W."/>
            <person name="Rymarquis L."/>
            <person name="Schroda M."/>
            <person name="Stern D."/>
            <person name="Umen J."/>
            <person name="Willows R."/>
            <person name="Wilson N."/>
            <person name="Zimmer S.L."/>
            <person name="Allmer J."/>
            <person name="Balk J."/>
            <person name="Bisova K."/>
            <person name="Chen C.J."/>
            <person name="Elias M."/>
            <person name="Gendler K."/>
            <person name="Hauser C."/>
            <person name="Lamb M.R."/>
            <person name="Ledford H."/>
            <person name="Long J.C."/>
            <person name="Minagawa J."/>
            <person name="Page M.D."/>
            <person name="Pan J."/>
            <person name="Pootakham W."/>
            <person name="Roje S."/>
            <person name="Rose A."/>
            <person name="Stahlberg E."/>
            <person name="Terauchi A.M."/>
            <person name="Yang P."/>
            <person name="Ball S."/>
            <person name="Bowler C."/>
            <person name="Dieckmann C.L."/>
            <person name="Gladyshev V.N."/>
            <person name="Green P."/>
            <person name="Jorgensen R."/>
            <person name="Mayfield S."/>
            <person name="Mueller-Roeber B."/>
            <person name="Rajamani S."/>
            <person name="Sayre R.T."/>
            <person name="Brokstein P."/>
            <person name="Dubchak I."/>
            <person name="Goodstein D."/>
            <person name="Hornick L."/>
            <person name="Huang Y.W."/>
            <person name="Jhaveri J."/>
            <person name="Luo Y."/>
            <person name="Martinez D."/>
            <person name="Ngau W.C."/>
            <person name="Otillar B."/>
            <person name="Poliakov A."/>
            <person name="Porter A."/>
            <person name="Szajkowski L."/>
            <person name="Werner G."/>
            <person name="Zhou K."/>
            <person name="Grigoriev I.V."/>
            <person name="Rokhsar D.S."/>
            <person name="Grossman A.R."/>
        </authorList>
    </citation>
    <scope>NUCLEOTIDE SEQUENCE [LARGE SCALE GENOMIC DNA]</scope>
    <source>
        <strain evidence="2">CC-503</strain>
    </source>
</reference>
<dbReference type="Pfam" id="PF06838">
    <property type="entry name" value="Met_gamma_lyase"/>
    <property type="match status" value="1"/>
</dbReference>
<protein>
    <submittedName>
        <fullName evidence="1">Uncharacterized protein</fullName>
    </submittedName>
</protein>
<gene>
    <name evidence="1" type="ORF">CHLRE_06g301725v5</name>
</gene>
<dbReference type="AlphaFoldDB" id="A0A2K3DQZ7"/>
<dbReference type="Gramene" id="PNW82971">
    <property type="protein sequence ID" value="PNW82971"/>
    <property type="gene ID" value="CHLRE_06g301725v5"/>
</dbReference>
<dbReference type="KEGG" id="cre:CHLRE_06g301725v5"/>
<dbReference type="RefSeq" id="XP_042924319.1">
    <property type="nucleotide sequence ID" value="XM_043063613.1"/>
</dbReference>
<keyword evidence="2" id="KW-1185">Reference proteome</keyword>
<name>A0A2K3DQZ7_CHLRE</name>
<dbReference type="Proteomes" id="UP000006906">
    <property type="component" value="Chromosome 6"/>
</dbReference>
<accession>A0A2K3DQZ7</accession>